<organism evidence="3 4">
    <name type="scientific">Electrophorus voltai</name>
    <dbReference type="NCBI Taxonomy" id="2609070"/>
    <lineage>
        <taxon>Eukaryota</taxon>
        <taxon>Metazoa</taxon>
        <taxon>Chordata</taxon>
        <taxon>Craniata</taxon>
        <taxon>Vertebrata</taxon>
        <taxon>Euteleostomi</taxon>
        <taxon>Actinopterygii</taxon>
        <taxon>Neopterygii</taxon>
        <taxon>Teleostei</taxon>
        <taxon>Ostariophysi</taxon>
        <taxon>Gymnotiformes</taxon>
        <taxon>Gymnotoidei</taxon>
        <taxon>Gymnotidae</taxon>
        <taxon>Electrophorus</taxon>
    </lineage>
</organism>
<keyword evidence="4" id="KW-1185">Reference proteome</keyword>
<name>A0AAD8Z308_9TELE</name>
<dbReference type="EMBL" id="JAROKS010000020">
    <property type="protein sequence ID" value="KAK1791665.1"/>
    <property type="molecule type" value="Genomic_DNA"/>
</dbReference>
<protein>
    <recommendedName>
        <fullName evidence="2">Chemokine interleukin-8-like domain-containing protein</fullName>
    </recommendedName>
</protein>
<dbReference type="GO" id="GO:0006955">
    <property type="term" value="P:immune response"/>
    <property type="evidence" value="ECO:0007669"/>
    <property type="project" value="InterPro"/>
</dbReference>
<dbReference type="Proteomes" id="UP001239994">
    <property type="component" value="Unassembled WGS sequence"/>
</dbReference>
<dbReference type="Gene3D" id="2.40.50.40">
    <property type="match status" value="1"/>
</dbReference>
<sequence>MRNLNASSLTMKPTITPFSALLAIGFCTYFTAHVGESQHVPTRCICPRSRNRAQGPISDFSVRLQGSGCGKVEIIVILQKDKQPVCLSPHGRQGNRLLKCWFKKQEEGKDGKTCIRRLKKKAWKRRPQQT</sequence>
<reference evidence="3" key="1">
    <citation type="submission" date="2023-03" db="EMBL/GenBank/DDBJ databases">
        <title>Electrophorus voltai genome.</title>
        <authorList>
            <person name="Bian C."/>
        </authorList>
    </citation>
    <scope>NUCLEOTIDE SEQUENCE</scope>
    <source>
        <strain evidence="3">CB-2022</strain>
        <tissue evidence="3">Muscle</tissue>
    </source>
</reference>
<dbReference type="GO" id="GO:0005615">
    <property type="term" value="C:extracellular space"/>
    <property type="evidence" value="ECO:0007669"/>
    <property type="project" value="UniProtKB-KW"/>
</dbReference>
<dbReference type="SUPFAM" id="SSF54117">
    <property type="entry name" value="Interleukin 8-like chemokines"/>
    <property type="match status" value="1"/>
</dbReference>
<keyword evidence="1" id="KW-0202">Cytokine</keyword>
<dbReference type="InterPro" id="IPR036048">
    <property type="entry name" value="Interleukin_8-like_sf"/>
</dbReference>
<evidence type="ECO:0000256" key="1">
    <source>
        <dbReference type="ARBA" id="ARBA00022514"/>
    </source>
</evidence>
<comment type="caution">
    <text evidence="3">The sequence shown here is derived from an EMBL/GenBank/DDBJ whole genome shotgun (WGS) entry which is preliminary data.</text>
</comment>
<dbReference type="AlphaFoldDB" id="A0AAD8Z308"/>
<dbReference type="GO" id="GO:0008009">
    <property type="term" value="F:chemokine activity"/>
    <property type="evidence" value="ECO:0007669"/>
    <property type="project" value="InterPro"/>
</dbReference>
<proteinExistence type="predicted"/>
<dbReference type="Pfam" id="PF00048">
    <property type="entry name" value="IL8"/>
    <property type="match status" value="1"/>
</dbReference>
<dbReference type="InterPro" id="IPR001811">
    <property type="entry name" value="Chemokine_IL8-like_dom"/>
</dbReference>
<evidence type="ECO:0000313" key="4">
    <source>
        <dbReference type="Proteomes" id="UP001239994"/>
    </source>
</evidence>
<gene>
    <name evidence="3" type="ORF">P4O66_013661</name>
</gene>
<evidence type="ECO:0000259" key="2">
    <source>
        <dbReference type="Pfam" id="PF00048"/>
    </source>
</evidence>
<feature type="domain" description="Chemokine interleukin-8-like" evidence="2">
    <location>
        <begin position="43"/>
        <end position="101"/>
    </location>
</feature>
<accession>A0AAD8Z308</accession>
<evidence type="ECO:0000313" key="3">
    <source>
        <dbReference type="EMBL" id="KAK1791665.1"/>
    </source>
</evidence>